<sequence>MIYLQRLNMDNSFFMDMSGWKILIDPWLEGTEVDYFGWFNMQWHRTPPIAYKDLPAFDSILITQKYPDHFHEETLKKLNPKHIIGPKSLEKKLKKLFPSAKIEGLDSKNNTTKINNHKVTFLATKRKIDPIYDAFILDDGKESVFVSTHGFNFSDKDLEQIKSSTPFQLLITPFNYYKLPFFLGGLVSPGLKGVKHLCDTIAPKNVVATHDEDKYVKGIVSKFASIKRPSSSENLLKLSWLEDRYLEMNHYNLIQIT</sequence>
<keyword evidence="2" id="KW-1185">Reference proteome</keyword>
<name>A0A5D0GMR4_9FLAO</name>
<accession>A0A5D0GMR4</accession>
<dbReference type="Gene3D" id="3.60.15.10">
    <property type="entry name" value="Ribonuclease Z/Hydroxyacylglutathione hydrolase-like"/>
    <property type="match status" value="1"/>
</dbReference>
<protein>
    <recommendedName>
        <fullName evidence="3">MBL fold metallo-hydrolase</fullName>
    </recommendedName>
</protein>
<gene>
    <name evidence="1" type="ORF">FVF61_00835</name>
</gene>
<dbReference type="Pfam" id="PF13483">
    <property type="entry name" value="Lactamase_B_3"/>
    <property type="match status" value="1"/>
</dbReference>
<dbReference type="AlphaFoldDB" id="A0A5D0GMR4"/>
<proteinExistence type="predicted"/>
<organism evidence="1 2">
    <name type="scientific">Formosa maritima</name>
    <dbReference type="NCBI Taxonomy" id="2592046"/>
    <lineage>
        <taxon>Bacteria</taxon>
        <taxon>Pseudomonadati</taxon>
        <taxon>Bacteroidota</taxon>
        <taxon>Flavobacteriia</taxon>
        <taxon>Flavobacteriales</taxon>
        <taxon>Flavobacteriaceae</taxon>
        <taxon>Formosa</taxon>
    </lineage>
</organism>
<reference evidence="1 2" key="1">
    <citation type="submission" date="2019-08" db="EMBL/GenBank/DDBJ databases">
        <title>Formosa sediminis sp. nov., isolated from marine sediment.</title>
        <authorList>
            <person name="Cao W.R."/>
        </authorList>
    </citation>
    <scope>NUCLEOTIDE SEQUENCE [LARGE SCALE GENOMIC DNA]</scope>
    <source>
        <strain evidence="1 2">1494</strain>
    </source>
</reference>
<evidence type="ECO:0000313" key="2">
    <source>
        <dbReference type="Proteomes" id="UP000324550"/>
    </source>
</evidence>
<dbReference type="SUPFAM" id="SSF56281">
    <property type="entry name" value="Metallo-hydrolase/oxidoreductase"/>
    <property type="match status" value="1"/>
</dbReference>
<dbReference type="PANTHER" id="PTHR36142:SF2">
    <property type="entry name" value="METALLO-HYDROLASE_OXIDOREDUCTASE SUPERFAMILY PROTEIN"/>
    <property type="match status" value="1"/>
</dbReference>
<dbReference type="PANTHER" id="PTHR36142">
    <property type="entry name" value="METALLO-HYDROLASE/OXIDOREDUCTASE SUPERFAMILY PROTEIN"/>
    <property type="match status" value="1"/>
</dbReference>
<comment type="caution">
    <text evidence="1">The sequence shown here is derived from an EMBL/GenBank/DDBJ whole genome shotgun (WGS) entry which is preliminary data.</text>
</comment>
<dbReference type="InterPro" id="IPR036866">
    <property type="entry name" value="RibonucZ/Hydroxyglut_hydro"/>
</dbReference>
<evidence type="ECO:0000313" key="1">
    <source>
        <dbReference type="EMBL" id="TYA60196.1"/>
    </source>
</evidence>
<dbReference type="EMBL" id="VSFC01000002">
    <property type="protein sequence ID" value="TYA60196.1"/>
    <property type="molecule type" value="Genomic_DNA"/>
</dbReference>
<evidence type="ECO:0008006" key="3">
    <source>
        <dbReference type="Google" id="ProtNLM"/>
    </source>
</evidence>
<dbReference type="Proteomes" id="UP000324550">
    <property type="component" value="Unassembled WGS sequence"/>
</dbReference>